<dbReference type="Proteomes" id="UP000070646">
    <property type="component" value="Unassembled WGS sequence"/>
</dbReference>
<proteinExistence type="predicted"/>
<dbReference type="PATRIC" id="fig|1502.174.peg.109"/>
<dbReference type="RefSeq" id="WP_242980072.1">
    <property type="nucleotide sequence ID" value="NZ_UFXH01000002.1"/>
</dbReference>
<name>A0A133NES1_CLOPF</name>
<gene>
    <name evidence="1" type="ORF">HMPREF3222_00107</name>
</gene>
<protein>
    <submittedName>
        <fullName evidence="1">Uncharacterized protein</fullName>
    </submittedName>
</protein>
<accession>A0A133NES1</accession>
<dbReference type="AlphaFoldDB" id="A0A133NES1"/>
<comment type="caution">
    <text evidence="1">The sequence shown here is derived from an EMBL/GenBank/DDBJ whole genome shotgun (WGS) entry which is preliminary data.</text>
</comment>
<evidence type="ECO:0000313" key="2">
    <source>
        <dbReference type="Proteomes" id="UP000070646"/>
    </source>
</evidence>
<dbReference type="EMBL" id="LRPU01000005">
    <property type="protein sequence ID" value="KXA14782.1"/>
    <property type="molecule type" value="Genomic_DNA"/>
</dbReference>
<reference evidence="1 2" key="1">
    <citation type="submission" date="2016-01" db="EMBL/GenBank/DDBJ databases">
        <authorList>
            <person name="Oliw E.H."/>
        </authorList>
    </citation>
    <scope>NUCLEOTIDE SEQUENCE [LARGE SCALE GENOMIC DNA]</scope>
    <source>
        <strain evidence="1 2">MJR7757A</strain>
    </source>
</reference>
<sequence length="52" mass="6545">MVENEIKRKEKNLFYFKRNLEYKVRLKRRIDLAIQTLRTKEEKELVKSKYIN</sequence>
<evidence type="ECO:0000313" key="1">
    <source>
        <dbReference type="EMBL" id="KXA14782.1"/>
    </source>
</evidence>
<organism evidence="1 2">
    <name type="scientific">Clostridium perfringens</name>
    <dbReference type="NCBI Taxonomy" id="1502"/>
    <lineage>
        <taxon>Bacteria</taxon>
        <taxon>Bacillati</taxon>
        <taxon>Bacillota</taxon>
        <taxon>Clostridia</taxon>
        <taxon>Eubacteriales</taxon>
        <taxon>Clostridiaceae</taxon>
        <taxon>Clostridium</taxon>
    </lineage>
</organism>